<feature type="transmembrane region" description="Helical" evidence="1">
    <location>
        <begin position="31"/>
        <end position="54"/>
    </location>
</feature>
<sequence length="210" mass="22610">MKASRWEILGAWLRIWTPPRDVEIPPVPRRAATVVALLCIVAITVAATVIAPAIQRAKQRDAARVARSDAAFARGERARLVLDQRPVFARARRAARLYAAGRAPQARAALLADMRRQIARDARARVAAGTLEGPIRSVRCRYRPHDRGARVRLACLAITSQNAAARVGQPFAVAGSLNDGRYAWCHENPPPAEGASGTGISVALSAACRS</sequence>
<protein>
    <submittedName>
        <fullName evidence="2">Uncharacterized protein</fullName>
    </submittedName>
</protein>
<evidence type="ECO:0000313" key="2">
    <source>
        <dbReference type="EMBL" id="CAA9524485.1"/>
    </source>
</evidence>
<keyword evidence="1" id="KW-0812">Transmembrane</keyword>
<proteinExistence type="predicted"/>
<accession>A0A6J4TIY8</accession>
<keyword evidence="1" id="KW-1133">Transmembrane helix</keyword>
<keyword evidence="1" id="KW-0472">Membrane</keyword>
<evidence type="ECO:0000256" key="1">
    <source>
        <dbReference type="SAM" id="Phobius"/>
    </source>
</evidence>
<organism evidence="2">
    <name type="scientific">uncultured Solirubrobacteraceae bacterium</name>
    <dbReference type="NCBI Taxonomy" id="1162706"/>
    <lineage>
        <taxon>Bacteria</taxon>
        <taxon>Bacillati</taxon>
        <taxon>Actinomycetota</taxon>
        <taxon>Thermoleophilia</taxon>
        <taxon>Solirubrobacterales</taxon>
        <taxon>Solirubrobacteraceae</taxon>
        <taxon>environmental samples</taxon>
    </lineage>
</organism>
<gene>
    <name evidence="2" type="ORF">AVDCRST_MAG67-3507</name>
</gene>
<dbReference type="EMBL" id="CADCVQ010000149">
    <property type="protein sequence ID" value="CAA9524485.1"/>
    <property type="molecule type" value="Genomic_DNA"/>
</dbReference>
<name>A0A6J4TIY8_9ACTN</name>
<dbReference type="AlphaFoldDB" id="A0A6J4TIY8"/>
<reference evidence="2" key="1">
    <citation type="submission" date="2020-02" db="EMBL/GenBank/DDBJ databases">
        <authorList>
            <person name="Meier V. D."/>
        </authorList>
    </citation>
    <scope>NUCLEOTIDE SEQUENCE</scope>
    <source>
        <strain evidence="2">AVDCRST_MAG67</strain>
    </source>
</reference>